<dbReference type="PANTHER" id="PTHR11766:SF0">
    <property type="entry name" value="TYROSINE--TRNA LIGASE, MITOCHONDRIAL"/>
    <property type="match status" value="1"/>
</dbReference>
<gene>
    <name evidence="10" type="ORF">BIW11_00105</name>
</gene>
<evidence type="ECO:0000256" key="6">
    <source>
        <dbReference type="ARBA" id="ARBA00023146"/>
    </source>
</evidence>
<keyword evidence="5 9" id="KW-0648">Protein biosynthesis</keyword>
<dbReference type="NCBIfam" id="TIGR00234">
    <property type="entry name" value="tyrS"/>
    <property type="match status" value="1"/>
</dbReference>
<dbReference type="Proteomes" id="UP000192247">
    <property type="component" value="Unassembled WGS sequence"/>
</dbReference>
<dbReference type="InterPro" id="IPR014729">
    <property type="entry name" value="Rossmann-like_a/b/a_fold"/>
</dbReference>
<keyword evidence="2 9" id="KW-0436">Ligase</keyword>
<dbReference type="GO" id="GO:0006437">
    <property type="term" value="P:tyrosyl-tRNA aminoacylation"/>
    <property type="evidence" value="ECO:0007669"/>
    <property type="project" value="InterPro"/>
</dbReference>
<evidence type="ECO:0000313" key="11">
    <source>
        <dbReference type="Proteomes" id="UP000192247"/>
    </source>
</evidence>
<comment type="caution">
    <text evidence="10">The sequence shown here is derived from an EMBL/GenBank/DDBJ whole genome shotgun (WGS) entry which is preliminary data.</text>
</comment>
<reference evidence="10 11" key="1">
    <citation type="journal article" date="2017" name="Gigascience">
        <title>Draft genome of the honey bee ectoparasitic mite, Tropilaelaps mercedesae, is shaped by the parasitic life history.</title>
        <authorList>
            <person name="Dong X."/>
            <person name="Armstrong S.D."/>
            <person name="Xia D."/>
            <person name="Makepeace B.L."/>
            <person name="Darby A.C."/>
            <person name="Kadowaki T."/>
        </authorList>
    </citation>
    <scope>NUCLEOTIDE SEQUENCE [LARGE SCALE GENOMIC DNA]</scope>
    <source>
        <strain evidence="10">Wuxi-XJTLU</strain>
    </source>
</reference>
<dbReference type="Gene3D" id="1.10.240.10">
    <property type="entry name" value="Tyrosyl-Transfer RNA Synthetase"/>
    <property type="match status" value="1"/>
</dbReference>
<name>A0A1V9Y217_9ACAR</name>
<comment type="catalytic activity">
    <reaction evidence="8 9">
        <text>tRNA(Tyr) + L-tyrosine + ATP = L-tyrosyl-tRNA(Tyr) + AMP + diphosphate + H(+)</text>
        <dbReference type="Rhea" id="RHEA:10220"/>
        <dbReference type="Rhea" id="RHEA-COMP:9706"/>
        <dbReference type="Rhea" id="RHEA-COMP:9707"/>
        <dbReference type="ChEBI" id="CHEBI:15378"/>
        <dbReference type="ChEBI" id="CHEBI:30616"/>
        <dbReference type="ChEBI" id="CHEBI:33019"/>
        <dbReference type="ChEBI" id="CHEBI:58315"/>
        <dbReference type="ChEBI" id="CHEBI:78442"/>
        <dbReference type="ChEBI" id="CHEBI:78536"/>
        <dbReference type="ChEBI" id="CHEBI:456215"/>
        <dbReference type="EC" id="6.1.1.1"/>
    </reaction>
</comment>
<dbReference type="GO" id="GO:0004831">
    <property type="term" value="F:tyrosine-tRNA ligase activity"/>
    <property type="evidence" value="ECO:0007669"/>
    <property type="project" value="UniProtKB-EC"/>
</dbReference>
<dbReference type="InterPro" id="IPR024088">
    <property type="entry name" value="Tyr-tRNA-ligase_bac-type"/>
</dbReference>
<dbReference type="PRINTS" id="PR01040">
    <property type="entry name" value="TRNASYNTHTYR"/>
</dbReference>
<accession>A0A1V9Y217</accession>
<dbReference type="Gene3D" id="3.40.50.620">
    <property type="entry name" value="HUPs"/>
    <property type="match status" value="1"/>
</dbReference>
<evidence type="ECO:0000256" key="1">
    <source>
        <dbReference type="ARBA" id="ARBA00013160"/>
    </source>
</evidence>
<evidence type="ECO:0000256" key="8">
    <source>
        <dbReference type="ARBA" id="ARBA00048248"/>
    </source>
</evidence>
<organism evidence="10 11">
    <name type="scientific">Tropilaelaps mercedesae</name>
    <dbReference type="NCBI Taxonomy" id="418985"/>
    <lineage>
        <taxon>Eukaryota</taxon>
        <taxon>Metazoa</taxon>
        <taxon>Ecdysozoa</taxon>
        <taxon>Arthropoda</taxon>
        <taxon>Chelicerata</taxon>
        <taxon>Arachnida</taxon>
        <taxon>Acari</taxon>
        <taxon>Parasitiformes</taxon>
        <taxon>Mesostigmata</taxon>
        <taxon>Gamasina</taxon>
        <taxon>Dermanyssoidea</taxon>
        <taxon>Laelapidae</taxon>
        <taxon>Tropilaelaps</taxon>
    </lineage>
</organism>
<dbReference type="EC" id="6.1.1.1" evidence="1 9"/>
<evidence type="ECO:0000256" key="9">
    <source>
        <dbReference type="RuleBase" id="RU361234"/>
    </source>
</evidence>
<keyword evidence="6 9" id="KW-0030">Aminoacyl-tRNA synthetase</keyword>
<keyword evidence="3 9" id="KW-0547">Nucleotide-binding</keyword>
<dbReference type="EMBL" id="MNPL01000667">
    <property type="protein sequence ID" value="OQR79807.1"/>
    <property type="molecule type" value="Genomic_DNA"/>
</dbReference>
<evidence type="ECO:0000256" key="2">
    <source>
        <dbReference type="ARBA" id="ARBA00022598"/>
    </source>
</evidence>
<dbReference type="InterPro" id="IPR002307">
    <property type="entry name" value="Tyr-tRNA-ligase"/>
</dbReference>
<dbReference type="SUPFAM" id="SSF52374">
    <property type="entry name" value="Nucleotidylyl transferase"/>
    <property type="match status" value="1"/>
</dbReference>
<protein>
    <recommendedName>
        <fullName evidence="1 9">Tyrosine--tRNA ligase</fullName>
        <ecNumber evidence="1 9">6.1.1.1</ecNumber>
    </recommendedName>
    <alternativeName>
        <fullName evidence="7 9">Tyrosyl-tRNA synthetase</fullName>
    </alternativeName>
</protein>
<dbReference type="InterPro" id="IPR002305">
    <property type="entry name" value="aa-tRNA-synth_Ic"/>
</dbReference>
<dbReference type="GO" id="GO:0005739">
    <property type="term" value="C:mitochondrion"/>
    <property type="evidence" value="ECO:0007669"/>
    <property type="project" value="TreeGrafter"/>
</dbReference>
<evidence type="ECO:0000256" key="5">
    <source>
        <dbReference type="ARBA" id="ARBA00022917"/>
    </source>
</evidence>
<dbReference type="STRING" id="418985.A0A1V9Y217"/>
<dbReference type="OrthoDB" id="337870at2759"/>
<evidence type="ECO:0000256" key="3">
    <source>
        <dbReference type="ARBA" id="ARBA00022741"/>
    </source>
</evidence>
<proteinExistence type="inferred from homology"/>
<dbReference type="InParanoid" id="A0A1V9Y217"/>
<dbReference type="GO" id="GO:0005524">
    <property type="term" value="F:ATP binding"/>
    <property type="evidence" value="ECO:0007669"/>
    <property type="project" value="UniProtKB-KW"/>
</dbReference>
<evidence type="ECO:0000256" key="4">
    <source>
        <dbReference type="ARBA" id="ARBA00022840"/>
    </source>
</evidence>
<evidence type="ECO:0000256" key="7">
    <source>
        <dbReference type="ARBA" id="ARBA00033323"/>
    </source>
</evidence>
<dbReference type="AlphaFoldDB" id="A0A1V9Y217"/>
<sequence>MILLLHLQAKGVTPIAVVGDTTAKIGDPSGRLTERDPMEHKTIDGNCVGLEKNIMTVFDHFRKHFYRGDYLPRLQLIRNSCWYNEQSVYRFVTTIERHFRVNKMLNKESVRQRLKSPGGMTITEFSYQMFQAYDWLQLCKLHECYIQIGGRDQMGNIEGGHDLIKRLLGENSYGLMTPLITTASGKKLEELNDLIQSHNEYPEEKLCQKRLARDVTTLLHGEEGLQLALGSG</sequence>
<dbReference type="PANTHER" id="PTHR11766">
    <property type="entry name" value="TYROSYL-TRNA SYNTHETASE"/>
    <property type="match status" value="1"/>
</dbReference>
<comment type="similarity">
    <text evidence="9">Belongs to the class-I aminoacyl-tRNA synthetase family.</text>
</comment>
<dbReference type="FunCoup" id="A0A1V9Y217">
    <property type="interactions" value="1487"/>
</dbReference>
<keyword evidence="4 9" id="KW-0067">ATP-binding</keyword>
<evidence type="ECO:0000313" key="10">
    <source>
        <dbReference type="EMBL" id="OQR79807.1"/>
    </source>
</evidence>
<dbReference type="GO" id="GO:0005829">
    <property type="term" value="C:cytosol"/>
    <property type="evidence" value="ECO:0007669"/>
    <property type="project" value="TreeGrafter"/>
</dbReference>
<keyword evidence="11" id="KW-1185">Reference proteome</keyword>
<dbReference type="Pfam" id="PF00579">
    <property type="entry name" value="tRNA-synt_1b"/>
    <property type="match status" value="1"/>
</dbReference>